<evidence type="ECO:0000259" key="1">
    <source>
        <dbReference type="Pfam" id="PF06568"/>
    </source>
</evidence>
<dbReference type="EMBL" id="WIXK01000001">
    <property type="protein sequence ID" value="MQY41021.1"/>
    <property type="molecule type" value="Genomic_DNA"/>
</dbReference>
<evidence type="ECO:0000313" key="3">
    <source>
        <dbReference type="Proteomes" id="UP000436694"/>
    </source>
</evidence>
<gene>
    <name evidence="2" type="ORF">GG681_00055</name>
</gene>
<feature type="domain" description="YjiS-like" evidence="1">
    <location>
        <begin position="24"/>
        <end position="57"/>
    </location>
</feature>
<evidence type="ECO:0000313" key="2">
    <source>
        <dbReference type="EMBL" id="MQY41021.1"/>
    </source>
</evidence>
<organism evidence="2 3">
    <name type="scientific">Tritonibacter aquimaris</name>
    <dbReference type="NCBI Taxonomy" id="2663379"/>
    <lineage>
        <taxon>Bacteria</taxon>
        <taxon>Pseudomonadati</taxon>
        <taxon>Pseudomonadota</taxon>
        <taxon>Alphaproteobacteria</taxon>
        <taxon>Rhodobacterales</taxon>
        <taxon>Paracoccaceae</taxon>
        <taxon>Tritonibacter</taxon>
    </lineage>
</organism>
<sequence>MATALQHSSLKAPAGNSVLDIAIKKLKAFRTYRTALNELRSLSNRELADLGLHRSMIKRVALEAAYDGI</sequence>
<comment type="caution">
    <text evidence="2">The sequence shown here is derived from an EMBL/GenBank/DDBJ whole genome shotgun (WGS) entry which is preliminary data.</text>
</comment>
<accession>A0A844ASM4</accession>
<dbReference type="Pfam" id="PF06568">
    <property type="entry name" value="YjiS-like"/>
    <property type="match status" value="1"/>
</dbReference>
<dbReference type="AlphaFoldDB" id="A0A844ASM4"/>
<name>A0A844ASM4_9RHOB</name>
<dbReference type="InterPro" id="IPR009506">
    <property type="entry name" value="YjiS-like"/>
</dbReference>
<dbReference type="Proteomes" id="UP000436694">
    <property type="component" value="Unassembled WGS sequence"/>
</dbReference>
<keyword evidence="3" id="KW-1185">Reference proteome</keyword>
<protein>
    <submittedName>
        <fullName evidence="2">DUF1127 domain-containing protein</fullName>
    </submittedName>
</protein>
<reference evidence="2 3" key="1">
    <citation type="submission" date="2019-10" db="EMBL/GenBank/DDBJ databases">
        <title>Epibacterium sp. nov., isolated from seawater.</title>
        <authorList>
            <person name="Zhang X."/>
            <person name="Li N."/>
        </authorList>
    </citation>
    <scope>NUCLEOTIDE SEQUENCE [LARGE SCALE GENOMIC DNA]</scope>
    <source>
        <strain evidence="2 3">SM1969</strain>
    </source>
</reference>
<proteinExistence type="predicted"/>
<dbReference type="RefSeq" id="WP_153543842.1">
    <property type="nucleotide sequence ID" value="NZ_WIXK01000001.1"/>
</dbReference>